<evidence type="ECO:0000256" key="3">
    <source>
        <dbReference type="ARBA" id="ARBA00023163"/>
    </source>
</evidence>
<dbReference type="InterPro" id="IPR018062">
    <property type="entry name" value="HTH_AraC-typ_CS"/>
</dbReference>
<dbReference type="PANTHER" id="PTHR43280:SF28">
    <property type="entry name" value="HTH-TYPE TRANSCRIPTIONAL ACTIVATOR RHAS"/>
    <property type="match status" value="1"/>
</dbReference>
<dbReference type="Proteomes" id="UP001597399">
    <property type="component" value="Unassembled WGS sequence"/>
</dbReference>
<accession>A0ABW5S5E2</accession>
<dbReference type="InterPro" id="IPR018060">
    <property type="entry name" value="HTH_AraC"/>
</dbReference>
<reference evidence="6" key="1">
    <citation type="journal article" date="2019" name="Int. J. Syst. Evol. Microbiol.">
        <title>The Global Catalogue of Microorganisms (GCM) 10K type strain sequencing project: providing services to taxonomists for standard genome sequencing and annotation.</title>
        <authorList>
            <consortium name="The Broad Institute Genomics Platform"/>
            <consortium name="The Broad Institute Genome Sequencing Center for Infectious Disease"/>
            <person name="Wu L."/>
            <person name="Ma J."/>
        </authorList>
    </citation>
    <scope>NUCLEOTIDE SEQUENCE [LARGE SCALE GENOMIC DNA]</scope>
    <source>
        <strain evidence="6">TISTR 2466</strain>
    </source>
</reference>
<gene>
    <name evidence="5" type="ORF">ACFSUE_08915</name>
</gene>
<dbReference type="Pfam" id="PF02311">
    <property type="entry name" value="AraC_binding"/>
    <property type="match status" value="1"/>
</dbReference>
<proteinExistence type="predicted"/>
<feature type="domain" description="HTH araC/xylS-type" evidence="4">
    <location>
        <begin position="186"/>
        <end position="284"/>
    </location>
</feature>
<dbReference type="PANTHER" id="PTHR43280">
    <property type="entry name" value="ARAC-FAMILY TRANSCRIPTIONAL REGULATOR"/>
    <property type="match status" value="1"/>
</dbReference>
<evidence type="ECO:0000256" key="1">
    <source>
        <dbReference type="ARBA" id="ARBA00023015"/>
    </source>
</evidence>
<dbReference type="RefSeq" id="WP_253064791.1">
    <property type="nucleotide sequence ID" value="NZ_JAMXWM010000032.1"/>
</dbReference>
<dbReference type="PRINTS" id="PR00032">
    <property type="entry name" value="HTHARAC"/>
</dbReference>
<keyword evidence="1" id="KW-0805">Transcription regulation</keyword>
<dbReference type="PROSITE" id="PS01124">
    <property type="entry name" value="HTH_ARAC_FAMILY_2"/>
    <property type="match status" value="1"/>
</dbReference>
<keyword evidence="3" id="KW-0804">Transcription</keyword>
<dbReference type="InterPro" id="IPR037923">
    <property type="entry name" value="HTH-like"/>
</dbReference>
<keyword evidence="6" id="KW-1185">Reference proteome</keyword>
<dbReference type="InterPro" id="IPR014710">
    <property type="entry name" value="RmlC-like_jellyroll"/>
</dbReference>
<evidence type="ECO:0000313" key="5">
    <source>
        <dbReference type="EMBL" id="MFD2693740.1"/>
    </source>
</evidence>
<name>A0ABW5S5E2_9BACL</name>
<dbReference type="InterPro" id="IPR003313">
    <property type="entry name" value="AraC-bd"/>
</dbReference>
<dbReference type="SMART" id="SM00342">
    <property type="entry name" value="HTH_ARAC"/>
    <property type="match status" value="1"/>
</dbReference>
<comment type="caution">
    <text evidence="5">The sequence shown here is derived from an EMBL/GenBank/DDBJ whole genome shotgun (WGS) entry which is preliminary data.</text>
</comment>
<evidence type="ECO:0000313" key="6">
    <source>
        <dbReference type="Proteomes" id="UP001597399"/>
    </source>
</evidence>
<dbReference type="EMBL" id="JBHUMQ010000019">
    <property type="protein sequence ID" value="MFD2693740.1"/>
    <property type="molecule type" value="Genomic_DNA"/>
</dbReference>
<keyword evidence="2" id="KW-0238">DNA-binding</keyword>
<sequence>MSGQYLSISCLPLPTYVQGGHIIFNPGERHPNRNYFQFFVMMFMLRGKLYIAEDEQKYTVCPGDMFILQPKHHHYSWKAMDETTEYYWIHFAVTGDYIQTKEPKHIKSVINVPSLHYYTPDVTLFLNKHTKIPDSDAIFSTIKKIFSSSKTQNTVGFWQAQQLFIDLLQHVQIQNPAKSSTSILATKIQRYLRDHYDEKITNEKLGKIFHVHPNSVVLSMKKRFGLTPNLFLTKYRLEEAVKRLLSTSAQISKIATDVGYQNVYYFSMAFKKHYGISPSQYRERYISLNQTIDKNSKGNHLS</sequence>
<dbReference type="PROSITE" id="PS00041">
    <property type="entry name" value="HTH_ARAC_FAMILY_1"/>
    <property type="match status" value="1"/>
</dbReference>
<protein>
    <submittedName>
        <fullName evidence="5">Helix-turn-helix domain-containing protein</fullName>
    </submittedName>
</protein>
<evidence type="ECO:0000259" key="4">
    <source>
        <dbReference type="PROSITE" id="PS01124"/>
    </source>
</evidence>
<organism evidence="5 6">
    <name type="scientific">Sporolactobacillus shoreicorticis</name>
    <dbReference type="NCBI Taxonomy" id="1923877"/>
    <lineage>
        <taxon>Bacteria</taxon>
        <taxon>Bacillati</taxon>
        <taxon>Bacillota</taxon>
        <taxon>Bacilli</taxon>
        <taxon>Bacillales</taxon>
        <taxon>Sporolactobacillaceae</taxon>
        <taxon>Sporolactobacillus</taxon>
    </lineage>
</organism>
<dbReference type="Gene3D" id="2.60.120.10">
    <property type="entry name" value="Jelly Rolls"/>
    <property type="match status" value="1"/>
</dbReference>
<dbReference type="InterPro" id="IPR020449">
    <property type="entry name" value="Tscrpt_reg_AraC-type_HTH"/>
</dbReference>
<dbReference type="SUPFAM" id="SSF51215">
    <property type="entry name" value="Regulatory protein AraC"/>
    <property type="match status" value="1"/>
</dbReference>
<evidence type="ECO:0000256" key="2">
    <source>
        <dbReference type="ARBA" id="ARBA00023125"/>
    </source>
</evidence>
<dbReference type="InterPro" id="IPR009057">
    <property type="entry name" value="Homeodomain-like_sf"/>
</dbReference>
<dbReference type="Gene3D" id="1.10.10.60">
    <property type="entry name" value="Homeodomain-like"/>
    <property type="match status" value="2"/>
</dbReference>
<dbReference type="SUPFAM" id="SSF46689">
    <property type="entry name" value="Homeodomain-like"/>
    <property type="match status" value="1"/>
</dbReference>
<dbReference type="Pfam" id="PF12833">
    <property type="entry name" value="HTH_18"/>
    <property type="match status" value="1"/>
</dbReference>